<dbReference type="GO" id="GO:0003841">
    <property type="term" value="F:1-acylglycerol-3-phosphate O-acyltransferase activity"/>
    <property type="evidence" value="ECO:0007669"/>
    <property type="project" value="TreeGrafter"/>
</dbReference>
<evidence type="ECO:0000256" key="4">
    <source>
        <dbReference type="SAM" id="Phobius"/>
    </source>
</evidence>
<feature type="domain" description="Phospholipid/glycerol acyltransferase" evidence="5">
    <location>
        <begin position="69"/>
        <end position="183"/>
    </location>
</feature>
<gene>
    <name evidence="6" type="ORF">GRI99_01465</name>
</gene>
<evidence type="ECO:0000256" key="3">
    <source>
        <dbReference type="ARBA" id="ARBA00023315"/>
    </source>
</evidence>
<comment type="pathway">
    <text evidence="1">Lipid metabolism.</text>
</comment>
<dbReference type="AlphaFoldDB" id="A0A844YTV5"/>
<keyword evidence="7" id="KW-1185">Reference proteome</keyword>
<evidence type="ECO:0000256" key="2">
    <source>
        <dbReference type="ARBA" id="ARBA00022679"/>
    </source>
</evidence>
<dbReference type="PANTHER" id="PTHR10434:SF40">
    <property type="entry name" value="1-ACYL-SN-GLYCEROL-3-PHOSPHATE ACYLTRANSFERASE"/>
    <property type="match status" value="1"/>
</dbReference>
<feature type="transmembrane region" description="Helical" evidence="4">
    <location>
        <begin position="7"/>
        <end position="31"/>
    </location>
</feature>
<dbReference type="SUPFAM" id="SSF69593">
    <property type="entry name" value="Glycerol-3-phosphate (1)-acyltransferase"/>
    <property type="match status" value="1"/>
</dbReference>
<evidence type="ECO:0000313" key="7">
    <source>
        <dbReference type="Proteomes" id="UP000466966"/>
    </source>
</evidence>
<keyword evidence="4" id="KW-0472">Membrane</keyword>
<keyword evidence="2 6" id="KW-0808">Transferase</keyword>
<keyword evidence="4" id="KW-1133">Transmembrane helix</keyword>
<dbReference type="Pfam" id="PF01553">
    <property type="entry name" value="Acyltransferase"/>
    <property type="match status" value="1"/>
</dbReference>
<comment type="caution">
    <text evidence="6">The sequence shown here is derived from an EMBL/GenBank/DDBJ whole genome shotgun (WGS) entry which is preliminary data.</text>
</comment>
<name>A0A844YTV5_9SPHN</name>
<evidence type="ECO:0000313" key="6">
    <source>
        <dbReference type="EMBL" id="MXO70298.1"/>
    </source>
</evidence>
<proteinExistence type="predicted"/>
<dbReference type="SMART" id="SM00563">
    <property type="entry name" value="PlsC"/>
    <property type="match status" value="1"/>
</dbReference>
<dbReference type="OrthoDB" id="5290997at2"/>
<dbReference type="RefSeq" id="WP_160770232.1">
    <property type="nucleotide sequence ID" value="NZ_WTYV01000001.1"/>
</dbReference>
<dbReference type="InterPro" id="IPR002123">
    <property type="entry name" value="Plipid/glycerol_acylTrfase"/>
</dbReference>
<accession>A0A844YTV5</accession>
<evidence type="ECO:0000256" key="1">
    <source>
        <dbReference type="ARBA" id="ARBA00005189"/>
    </source>
</evidence>
<sequence>MSVIRSLLFYIAFYGGTVFWVLGAVISAYVAPRAMRWFCDMWSAWHTWCVRHILGIDIRITGTRPAAQAFYAIKHESFFEAIAMPWLFDFPSTFAKQELADLPLWGHASAVYGNIHVARDQGAAALRQMMKAVRPVLAAGRPIVIFPEGTRVPHGTRPELQAGFAALYKLLGLPVVPVAVNSGPLYHRRWKQRGTITIHFGEPIPPGLPRAEIEARVHQAINCLNA</sequence>
<keyword evidence="4" id="KW-0812">Transmembrane</keyword>
<dbReference type="EMBL" id="WTYV01000001">
    <property type="protein sequence ID" value="MXO70298.1"/>
    <property type="molecule type" value="Genomic_DNA"/>
</dbReference>
<dbReference type="PANTHER" id="PTHR10434">
    <property type="entry name" value="1-ACYL-SN-GLYCEROL-3-PHOSPHATE ACYLTRANSFERASE"/>
    <property type="match status" value="1"/>
</dbReference>
<dbReference type="GO" id="GO:0006654">
    <property type="term" value="P:phosphatidic acid biosynthetic process"/>
    <property type="evidence" value="ECO:0007669"/>
    <property type="project" value="TreeGrafter"/>
</dbReference>
<organism evidence="6 7">
    <name type="scientific">Alteraurantiacibacter buctensis</name>
    <dbReference type="NCBI Taxonomy" id="1503981"/>
    <lineage>
        <taxon>Bacteria</taxon>
        <taxon>Pseudomonadati</taxon>
        <taxon>Pseudomonadota</taxon>
        <taxon>Alphaproteobacteria</taxon>
        <taxon>Sphingomonadales</taxon>
        <taxon>Erythrobacteraceae</taxon>
        <taxon>Alteraurantiacibacter</taxon>
    </lineage>
</organism>
<dbReference type="Proteomes" id="UP000466966">
    <property type="component" value="Unassembled WGS sequence"/>
</dbReference>
<evidence type="ECO:0000259" key="5">
    <source>
        <dbReference type="SMART" id="SM00563"/>
    </source>
</evidence>
<protein>
    <submittedName>
        <fullName evidence="6">1-acyl-sn-glycerol-3-phosphate acyltransferase</fullName>
    </submittedName>
</protein>
<keyword evidence="3 6" id="KW-0012">Acyltransferase</keyword>
<reference evidence="6 7" key="1">
    <citation type="submission" date="2019-12" db="EMBL/GenBank/DDBJ databases">
        <title>Genomic-based taxomic classification of the family Erythrobacteraceae.</title>
        <authorList>
            <person name="Xu L."/>
        </authorList>
    </citation>
    <scope>NUCLEOTIDE SEQUENCE [LARGE SCALE GENOMIC DNA]</scope>
    <source>
        <strain evidence="6 7">M0322</strain>
    </source>
</reference>
<dbReference type="CDD" id="cd07989">
    <property type="entry name" value="LPLAT_AGPAT-like"/>
    <property type="match status" value="1"/>
</dbReference>